<comment type="pathway">
    <text evidence="10 11">Cell wall biogenesis; peptidoglycan biosynthesis.</text>
</comment>
<evidence type="ECO:0000259" key="13">
    <source>
        <dbReference type="Pfam" id="PF02875"/>
    </source>
</evidence>
<keyword evidence="5 10" id="KW-0067">ATP-binding</keyword>
<keyword evidence="1 10" id="KW-0963">Cytoplasm</keyword>
<dbReference type="GO" id="GO:0051301">
    <property type="term" value="P:cell division"/>
    <property type="evidence" value="ECO:0007669"/>
    <property type="project" value="UniProtKB-KW"/>
</dbReference>
<evidence type="ECO:0000256" key="6">
    <source>
        <dbReference type="ARBA" id="ARBA00022960"/>
    </source>
</evidence>
<feature type="binding site" evidence="10">
    <location>
        <begin position="111"/>
        <end position="117"/>
    </location>
    <ligand>
        <name>ATP</name>
        <dbReference type="ChEBI" id="CHEBI:30616"/>
    </ligand>
</feature>
<dbReference type="SUPFAM" id="SSF63418">
    <property type="entry name" value="MurE/MurF N-terminal domain"/>
    <property type="match status" value="1"/>
</dbReference>
<dbReference type="InterPro" id="IPR036565">
    <property type="entry name" value="Mur-like_cat_sf"/>
</dbReference>
<comment type="catalytic activity">
    <reaction evidence="10 11">
        <text>D-alanyl-D-alanine + UDP-N-acetyl-alpha-D-muramoyl-L-alanyl-gamma-D-glutamyl-meso-2,6-diaminopimelate + ATP = UDP-N-acetyl-alpha-D-muramoyl-L-alanyl-gamma-D-glutamyl-meso-2,6-diaminopimeloyl-D-alanyl-D-alanine + ADP + phosphate + H(+)</text>
        <dbReference type="Rhea" id="RHEA:28374"/>
        <dbReference type="ChEBI" id="CHEBI:15378"/>
        <dbReference type="ChEBI" id="CHEBI:30616"/>
        <dbReference type="ChEBI" id="CHEBI:43474"/>
        <dbReference type="ChEBI" id="CHEBI:57822"/>
        <dbReference type="ChEBI" id="CHEBI:61386"/>
        <dbReference type="ChEBI" id="CHEBI:83905"/>
        <dbReference type="ChEBI" id="CHEBI:456216"/>
        <dbReference type="EC" id="6.3.2.10"/>
    </reaction>
</comment>
<gene>
    <name evidence="10" type="primary">murF</name>
    <name evidence="15" type="ORF">F5I99_04285</name>
</gene>
<comment type="function">
    <text evidence="10 11">Involved in cell wall formation. Catalyzes the final step in the synthesis of UDP-N-acetylmuramoyl-pentapeptide, the precursor of murein.</text>
</comment>
<keyword evidence="8 10" id="KW-0131">Cell cycle</keyword>
<evidence type="ECO:0000313" key="16">
    <source>
        <dbReference type="Proteomes" id="UP000325606"/>
    </source>
</evidence>
<keyword evidence="4 10" id="KW-0547">Nucleotide-binding</keyword>
<dbReference type="PANTHER" id="PTHR43024:SF1">
    <property type="entry name" value="UDP-N-ACETYLMURAMOYL-TRIPEPTIDE--D-ALANYL-D-ALANINE LIGASE"/>
    <property type="match status" value="1"/>
</dbReference>
<dbReference type="Gene3D" id="3.40.1190.10">
    <property type="entry name" value="Mur-like, catalytic domain"/>
    <property type="match status" value="1"/>
</dbReference>
<evidence type="ECO:0000259" key="14">
    <source>
        <dbReference type="Pfam" id="PF08245"/>
    </source>
</evidence>
<dbReference type="GO" id="GO:0005524">
    <property type="term" value="F:ATP binding"/>
    <property type="evidence" value="ECO:0007669"/>
    <property type="project" value="UniProtKB-UniRule"/>
</dbReference>
<dbReference type="UniPathway" id="UPA00219"/>
<dbReference type="KEGG" id="nik:F5I99_04285"/>
<evidence type="ECO:0000256" key="2">
    <source>
        <dbReference type="ARBA" id="ARBA00022598"/>
    </source>
</evidence>
<dbReference type="Gene3D" id="3.90.190.20">
    <property type="entry name" value="Mur ligase, C-terminal domain"/>
    <property type="match status" value="1"/>
</dbReference>
<dbReference type="InterPro" id="IPR051046">
    <property type="entry name" value="MurCDEF_CellWall_CoF430Synth"/>
</dbReference>
<dbReference type="GO" id="GO:0009252">
    <property type="term" value="P:peptidoglycan biosynthetic process"/>
    <property type="evidence" value="ECO:0007669"/>
    <property type="project" value="UniProtKB-UniRule"/>
</dbReference>
<dbReference type="EC" id="6.3.2.10" evidence="10 11"/>
<evidence type="ECO:0000256" key="7">
    <source>
        <dbReference type="ARBA" id="ARBA00022984"/>
    </source>
</evidence>
<dbReference type="PANTHER" id="PTHR43024">
    <property type="entry name" value="UDP-N-ACETYLMURAMOYL-TRIPEPTIDE--D-ALANYL-D-ALANINE LIGASE"/>
    <property type="match status" value="1"/>
</dbReference>
<feature type="domain" description="Mur ligase central" evidence="14">
    <location>
        <begin position="109"/>
        <end position="299"/>
    </location>
</feature>
<dbReference type="NCBIfam" id="TIGR01143">
    <property type="entry name" value="murF"/>
    <property type="match status" value="1"/>
</dbReference>
<dbReference type="InterPro" id="IPR035911">
    <property type="entry name" value="MurE/MurF_N"/>
</dbReference>
<evidence type="ECO:0000256" key="9">
    <source>
        <dbReference type="ARBA" id="ARBA00023316"/>
    </source>
</evidence>
<evidence type="ECO:0000256" key="8">
    <source>
        <dbReference type="ARBA" id="ARBA00023306"/>
    </source>
</evidence>
<name>A0A5J6LBV7_9GAMM</name>
<comment type="similarity">
    <text evidence="10">Belongs to the MurCDEF family. MurF subfamily.</text>
</comment>
<dbReference type="Pfam" id="PF02875">
    <property type="entry name" value="Mur_ligase_C"/>
    <property type="match status" value="1"/>
</dbReference>
<dbReference type="InterPro" id="IPR000713">
    <property type="entry name" value="Mur_ligase_N"/>
</dbReference>
<evidence type="ECO:0000256" key="11">
    <source>
        <dbReference type="RuleBase" id="RU004136"/>
    </source>
</evidence>
<keyword evidence="16" id="KW-1185">Reference proteome</keyword>
<dbReference type="GO" id="GO:0047480">
    <property type="term" value="F:UDP-N-acetylmuramoyl-tripeptide-D-alanyl-D-alanine ligase activity"/>
    <property type="evidence" value="ECO:0007669"/>
    <property type="project" value="UniProtKB-UniRule"/>
</dbReference>
<evidence type="ECO:0000259" key="12">
    <source>
        <dbReference type="Pfam" id="PF01225"/>
    </source>
</evidence>
<keyword evidence="2 10" id="KW-0436">Ligase</keyword>
<accession>A0A5J6LBV7</accession>
<dbReference type="InterPro" id="IPR036615">
    <property type="entry name" value="Mur_ligase_C_dom_sf"/>
</dbReference>
<keyword evidence="6 10" id="KW-0133">Cell shape</keyword>
<evidence type="ECO:0000313" key="15">
    <source>
        <dbReference type="EMBL" id="QEW05768.1"/>
    </source>
</evidence>
<evidence type="ECO:0000256" key="5">
    <source>
        <dbReference type="ARBA" id="ARBA00022840"/>
    </source>
</evidence>
<organism evidence="15 16">
    <name type="scientific">Nitrincola iocasae</name>
    <dbReference type="NCBI Taxonomy" id="2614693"/>
    <lineage>
        <taxon>Bacteria</taxon>
        <taxon>Pseudomonadati</taxon>
        <taxon>Pseudomonadota</taxon>
        <taxon>Gammaproteobacteria</taxon>
        <taxon>Oceanospirillales</taxon>
        <taxon>Oceanospirillaceae</taxon>
        <taxon>Nitrincola</taxon>
    </lineage>
</organism>
<evidence type="ECO:0000256" key="10">
    <source>
        <dbReference type="HAMAP-Rule" id="MF_02019"/>
    </source>
</evidence>
<keyword evidence="7 10" id="KW-0573">Peptidoglycan synthesis</keyword>
<dbReference type="GO" id="GO:0008766">
    <property type="term" value="F:UDP-N-acetylmuramoylalanyl-D-glutamyl-2,6-diaminopimelate-D-alanyl-D-alanine ligase activity"/>
    <property type="evidence" value="ECO:0007669"/>
    <property type="project" value="RHEA"/>
</dbReference>
<dbReference type="GO" id="GO:0071555">
    <property type="term" value="P:cell wall organization"/>
    <property type="evidence" value="ECO:0007669"/>
    <property type="project" value="UniProtKB-KW"/>
</dbReference>
<evidence type="ECO:0000256" key="3">
    <source>
        <dbReference type="ARBA" id="ARBA00022618"/>
    </source>
</evidence>
<feature type="domain" description="Mur ligase N-terminal catalytic" evidence="12">
    <location>
        <begin position="31"/>
        <end position="74"/>
    </location>
</feature>
<dbReference type="Gene3D" id="3.40.1390.10">
    <property type="entry name" value="MurE/MurF, N-terminal domain"/>
    <property type="match status" value="1"/>
</dbReference>
<dbReference type="Proteomes" id="UP000325606">
    <property type="component" value="Chromosome"/>
</dbReference>
<keyword evidence="9 10" id="KW-0961">Cell wall biogenesis/degradation</keyword>
<evidence type="ECO:0000256" key="1">
    <source>
        <dbReference type="ARBA" id="ARBA00022490"/>
    </source>
</evidence>
<evidence type="ECO:0000256" key="4">
    <source>
        <dbReference type="ARBA" id="ARBA00022741"/>
    </source>
</evidence>
<comment type="subcellular location">
    <subcellularLocation>
        <location evidence="10 11">Cytoplasm</location>
    </subcellularLocation>
</comment>
<feature type="domain" description="Mur ligase C-terminal" evidence="13">
    <location>
        <begin position="322"/>
        <end position="443"/>
    </location>
</feature>
<dbReference type="Pfam" id="PF08245">
    <property type="entry name" value="Mur_ligase_M"/>
    <property type="match status" value="1"/>
</dbReference>
<dbReference type="GO" id="GO:0005737">
    <property type="term" value="C:cytoplasm"/>
    <property type="evidence" value="ECO:0007669"/>
    <property type="project" value="UniProtKB-SubCell"/>
</dbReference>
<dbReference type="Pfam" id="PF01225">
    <property type="entry name" value="Mur_ligase"/>
    <property type="match status" value="1"/>
</dbReference>
<sequence>MLGEWTLNIAATATEARLEGVTDPQSQIIRICTDTRQIQPGDLFVCLKGERFDAHDFITQARQQGALAAVTDHHLDDALPQLVVEDTLIALGRLAALNRNRFSGKLIAVTGSSGKTTVKELLASMFSQLGPTLFTQGNLNNHIGVPLTLLRLNAEHQYAVVELGASAEGEIDYTVHLAQPQVALLNNACAAHIEGFGGLDGVVRAKSEIFNALTDEDTGIINLDDDHASFWQEKLDNRLRSYLTFSVVNDAADIWVSDLAENELGAWHFRLHYQQDSIKVQLKLLGKHNVANAAAAAAAWIATGLPLQAAKSGLEACDAMNGRMKPIALQSALIIDDSYNANPQAMQAAIDYLATRQGKRVLVLGDMAELGIDEIELHSQIGQYAADASLDGLYATGPLMRHAVEAAKLAGLNAMHFENQGALIEALKQMLSEPVTLLVKGSRSAAMDRVVTTLQNGETP</sequence>
<dbReference type="EMBL" id="CP044222">
    <property type="protein sequence ID" value="QEW05768.1"/>
    <property type="molecule type" value="Genomic_DNA"/>
</dbReference>
<keyword evidence="3 10" id="KW-0132">Cell division</keyword>
<dbReference type="InterPro" id="IPR005863">
    <property type="entry name" value="UDP-N-AcMur_synth"/>
</dbReference>
<dbReference type="InterPro" id="IPR004101">
    <property type="entry name" value="Mur_ligase_C"/>
</dbReference>
<dbReference type="RefSeq" id="WP_151053812.1">
    <property type="nucleotide sequence ID" value="NZ_CP044222.1"/>
</dbReference>
<dbReference type="GO" id="GO:0008360">
    <property type="term" value="P:regulation of cell shape"/>
    <property type="evidence" value="ECO:0007669"/>
    <property type="project" value="UniProtKB-KW"/>
</dbReference>
<dbReference type="InterPro" id="IPR013221">
    <property type="entry name" value="Mur_ligase_cen"/>
</dbReference>
<dbReference type="SUPFAM" id="SSF53623">
    <property type="entry name" value="MurD-like peptide ligases, catalytic domain"/>
    <property type="match status" value="1"/>
</dbReference>
<proteinExistence type="inferred from homology"/>
<dbReference type="AlphaFoldDB" id="A0A5J6LBV7"/>
<reference evidence="15 16" key="1">
    <citation type="submission" date="2019-09" db="EMBL/GenBank/DDBJ databases">
        <title>Nitrincola iocasae sp. nov., a bacterium isolated from the sediment collected at a cold seep field in South China Sea.</title>
        <authorList>
            <person name="Zhang H."/>
            <person name="Wang H."/>
            <person name="Li C."/>
        </authorList>
    </citation>
    <scope>NUCLEOTIDE SEQUENCE [LARGE SCALE GENOMIC DNA]</scope>
    <source>
        <strain evidence="15 16">KXZD1103</strain>
    </source>
</reference>
<protein>
    <recommendedName>
        <fullName evidence="10 11">UDP-N-acetylmuramoyl-tripeptide--D-alanyl-D-alanine ligase</fullName>
        <ecNumber evidence="10 11">6.3.2.10</ecNumber>
    </recommendedName>
    <alternativeName>
        <fullName evidence="10">D-alanyl-D-alanine-adding enzyme</fullName>
    </alternativeName>
</protein>
<dbReference type="HAMAP" id="MF_02019">
    <property type="entry name" value="MurF"/>
    <property type="match status" value="1"/>
</dbReference>
<dbReference type="SUPFAM" id="SSF53244">
    <property type="entry name" value="MurD-like peptide ligases, peptide-binding domain"/>
    <property type="match status" value="1"/>
</dbReference>